<dbReference type="InterPro" id="IPR000477">
    <property type="entry name" value="RT_dom"/>
</dbReference>
<evidence type="ECO:0000313" key="3">
    <source>
        <dbReference type="Proteomes" id="UP000186817"/>
    </source>
</evidence>
<evidence type="ECO:0000313" key="2">
    <source>
        <dbReference type="EMBL" id="OLP78180.1"/>
    </source>
</evidence>
<accession>A0A1Q9C5I7</accession>
<name>A0A1Q9C5I7_SYMMI</name>
<feature type="domain" description="Reverse transcriptase" evidence="1">
    <location>
        <begin position="1"/>
        <end position="193"/>
    </location>
</feature>
<reference evidence="2 3" key="1">
    <citation type="submission" date="2016-02" db="EMBL/GenBank/DDBJ databases">
        <title>Genome analysis of coral dinoflagellate symbionts highlights evolutionary adaptations to a symbiotic lifestyle.</title>
        <authorList>
            <person name="Aranda M."/>
            <person name="Li Y."/>
            <person name="Liew Y.J."/>
            <person name="Baumgarten S."/>
            <person name="Simakov O."/>
            <person name="Wilson M."/>
            <person name="Piel J."/>
            <person name="Ashoor H."/>
            <person name="Bougouffa S."/>
            <person name="Bajic V.B."/>
            <person name="Ryu T."/>
            <person name="Ravasi T."/>
            <person name="Bayer T."/>
            <person name="Micklem G."/>
            <person name="Kim H."/>
            <person name="Bhak J."/>
            <person name="Lajeunesse T.C."/>
            <person name="Voolstra C.R."/>
        </authorList>
    </citation>
    <scope>NUCLEOTIDE SEQUENCE [LARGE SCALE GENOMIC DNA]</scope>
    <source>
        <strain evidence="2 3">CCMP2467</strain>
    </source>
</reference>
<dbReference type="PROSITE" id="PS50878">
    <property type="entry name" value="RT_POL"/>
    <property type="match status" value="1"/>
</dbReference>
<proteinExistence type="predicted"/>
<dbReference type="Pfam" id="PF00078">
    <property type="entry name" value="RVT_1"/>
    <property type="match status" value="1"/>
</dbReference>
<dbReference type="AlphaFoldDB" id="A0A1Q9C5I7"/>
<gene>
    <name evidence="2" type="ORF">AK812_SmicGene41681</name>
</gene>
<dbReference type="OrthoDB" id="8063979at2759"/>
<dbReference type="EMBL" id="LSRX01001651">
    <property type="protein sequence ID" value="OLP78180.1"/>
    <property type="molecule type" value="Genomic_DNA"/>
</dbReference>
<dbReference type="Proteomes" id="UP000186817">
    <property type="component" value="Unassembled WGS sequence"/>
</dbReference>
<keyword evidence="3" id="KW-1185">Reference proteome</keyword>
<organism evidence="2 3">
    <name type="scientific">Symbiodinium microadriaticum</name>
    <name type="common">Dinoflagellate</name>
    <name type="synonym">Zooxanthella microadriatica</name>
    <dbReference type="NCBI Taxonomy" id="2951"/>
    <lineage>
        <taxon>Eukaryota</taxon>
        <taxon>Sar</taxon>
        <taxon>Alveolata</taxon>
        <taxon>Dinophyceae</taxon>
        <taxon>Suessiales</taxon>
        <taxon>Symbiodiniaceae</taxon>
        <taxon>Symbiodinium</taxon>
    </lineage>
</organism>
<dbReference type="OMA" id="VEWNARS"/>
<protein>
    <recommendedName>
        <fullName evidence="1">Reverse transcriptase domain-containing protein</fullName>
    </recommendedName>
</protein>
<comment type="caution">
    <text evidence="2">The sequence shown here is derived from an EMBL/GenBank/DDBJ whole genome shotgun (WGS) entry which is preliminary data.</text>
</comment>
<evidence type="ECO:0000259" key="1">
    <source>
        <dbReference type="PROSITE" id="PS50878"/>
    </source>
</evidence>
<sequence>MNGRCRSSFVNLMWRVPSIASKGVKSQTFSVTNLLRSSGMNAELRYMLSQLQTHSLRGTAPGGIDFVVRPDVGIKQGAPESAEIFGLLVDSLMTSLTTCRQWLAMGKPFDDIDIDLLFYQDDIFLVETSLARLCRKIKAINRSLQTAGLSLATDKTKIVANDHYTGARRAEIAGDMFYVSEAGDALKVLGLNFTLGRCVAEQAQELVTRTREAVSAHRDILQAHGAWLHKVRVMKSLVEAQFNWIAGAVHWSREELHSLNLLQLHTLRSAFHLHRLESETWVEWNARSLRFVRVWMVNNSVPRWSCRILELQHMLHGHWARRTEVVDGTPLPCPAMRCLQWRSTSWWRSQQALSPRVSLRHPGRFYASNTDRNRWAQERKNYVAEWDVKWNSGRQLSIRC</sequence>